<name>A0A5B7IKK5_PORTR</name>
<reference evidence="1 2" key="1">
    <citation type="submission" date="2019-05" db="EMBL/GenBank/DDBJ databases">
        <title>Another draft genome of Portunus trituberculatus and its Hox gene families provides insights of decapod evolution.</title>
        <authorList>
            <person name="Jeong J.-H."/>
            <person name="Song I."/>
            <person name="Kim S."/>
            <person name="Choi T."/>
            <person name="Kim D."/>
            <person name="Ryu S."/>
            <person name="Kim W."/>
        </authorList>
    </citation>
    <scope>NUCLEOTIDE SEQUENCE [LARGE SCALE GENOMIC DNA]</scope>
    <source>
        <tissue evidence="1">Muscle</tissue>
    </source>
</reference>
<comment type="caution">
    <text evidence="1">The sequence shown here is derived from an EMBL/GenBank/DDBJ whole genome shotgun (WGS) entry which is preliminary data.</text>
</comment>
<evidence type="ECO:0000313" key="2">
    <source>
        <dbReference type="Proteomes" id="UP000324222"/>
    </source>
</evidence>
<evidence type="ECO:0000313" key="1">
    <source>
        <dbReference type="EMBL" id="MPC82893.1"/>
    </source>
</evidence>
<protein>
    <submittedName>
        <fullName evidence="1">Uncharacterized protein</fullName>
    </submittedName>
</protein>
<dbReference type="AlphaFoldDB" id="A0A5B7IKK5"/>
<gene>
    <name evidence="1" type="ORF">E2C01_077580</name>
</gene>
<proteinExistence type="predicted"/>
<organism evidence="1 2">
    <name type="scientific">Portunus trituberculatus</name>
    <name type="common">Swimming crab</name>
    <name type="synonym">Neptunus trituberculatus</name>
    <dbReference type="NCBI Taxonomy" id="210409"/>
    <lineage>
        <taxon>Eukaryota</taxon>
        <taxon>Metazoa</taxon>
        <taxon>Ecdysozoa</taxon>
        <taxon>Arthropoda</taxon>
        <taxon>Crustacea</taxon>
        <taxon>Multicrustacea</taxon>
        <taxon>Malacostraca</taxon>
        <taxon>Eumalacostraca</taxon>
        <taxon>Eucarida</taxon>
        <taxon>Decapoda</taxon>
        <taxon>Pleocyemata</taxon>
        <taxon>Brachyura</taxon>
        <taxon>Eubrachyura</taxon>
        <taxon>Portunoidea</taxon>
        <taxon>Portunidae</taxon>
        <taxon>Portuninae</taxon>
        <taxon>Portunus</taxon>
    </lineage>
</organism>
<sequence>MKKSTLIENFVYLSHFRLFRFKTIKLMKTSQYRETKVKVTKTCYFSSFQLILHQNTEMQAKNTISLRN</sequence>
<accession>A0A5B7IKK5</accession>
<dbReference type="EMBL" id="VSRR010061025">
    <property type="protein sequence ID" value="MPC82893.1"/>
    <property type="molecule type" value="Genomic_DNA"/>
</dbReference>
<keyword evidence="2" id="KW-1185">Reference proteome</keyword>
<dbReference type="Proteomes" id="UP000324222">
    <property type="component" value="Unassembled WGS sequence"/>
</dbReference>